<name>A0A0P0FH80_BACT4</name>
<gene>
    <name evidence="8" type="ORF">DW780_01805</name>
    <name evidence="6" type="ORF">GAN91_02360</name>
    <name evidence="5" type="ORF">GAO51_04370</name>
    <name evidence="9" type="ORF">KQP68_13430</name>
    <name evidence="10" type="ORF">KQP74_01780</name>
    <name evidence="7" type="ORF">PO127_18655</name>
</gene>
<dbReference type="AlphaFoldDB" id="A0A0P0FH80"/>
<evidence type="ECO:0000313" key="12">
    <source>
        <dbReference type="Proteomes" id="UP000436858"/>
    </source>
</evidence>
<dbReference type="EMBL" id="CP083685">
    <property type="protein sequence ID" value="UYU91389.1"/>
    <property type="molecule type" value="Genomic_DNA"/>
</dbReference>
<feature type="chain" id="PRO_5002966733" evidence="3">
    <location>
        <begin position="24"/>
        <end position="458"/>
    </location>
</feature>
<reference evidence="8 11" key="1">
    <citation type="submission" date="2018-08" db="EMBL/GenBank/DDBJ databases">
        <title>A genome reference for cultivated species of the human gut microbiota.</title>
        <authorList>
            <person name="Zou Y."/>
            <person name="Xue W."/>
            <person name="Luo G."/>
        </authorList>
    </citation>
    <scope>NUCLEOTIDE SEQUENCE [LARGE SCALE GENOMIC DNA]</scope>
    <source>
        <strain evidence="8 11">AM30-26</strain>
    </source>
</reference>
<dbReference type="Gene3D" id="1.50.10.100">
    <property type="entry name" value="Chondroitin AC/alginate lyase"/>
    <property type="match status" value="1"/>
</dbReference>
<dbReference type="GO" id="GO:0042597">
    <property type="term" value="C:periplasmic space"/>
    <property type="evidence" value="ECO:0007669"/>
    <property type="project" value="InterPro"/>
</dbReference>
<evidence type="ECO:0000313" key="9">
    <source>
        <dbReference type="EMBL" id="UYU64588.1"/>
    </source>
</evidence>
<evidence type="ECO:0000313" key="11">
    <source>
        <dbReference type="Proteomes" id="UP000284785"/>
    </source>
</evidence>
<evidence type="ECO:0000313" key="8">
    <source>
        <dbReference type="EMBL" id="RHD91749.1"/>
    </source>
</evidence>
<dbReference type="Proteomes" id="UP000436858">
    <property type="component" value="Unassembled WGS sequence"/>
</dbReference>
<dbReference type="Pfam" id="PF05426">
    <property type="entry name" value="Alginate_lyase"/>
    <property type="match status" value="1"/>
</dbReference>
<dbReference type="Proteomes" id="UP000284785">
    <property type="component" value="Unassembled WGS sequence"/>
</dbReference>
<dbReference type="SUPFAM" id="SSF48230">
    <property type="entry name" value="Chondroitin AC/alginate lyase"/>
    <property type="match status" value="1"/>
</dbReference>
<dbReference type="Proteomes" id="UP000440614">
    <property type="component" value="Unassembled WGS sequence"/>
</dbReference>
<evidence type="ECO:0000313" key="7">
    <source>
        <dbReference type="EMBL" id="MDC2237765.1"/>
    </source>
</evidence>
<evidence type="ECO:0000256" key="3">
    <source>
        <dbReference type="SAM" id="SignalP"/>
    </source>
</evidence>
<evidence type="ECO:0000313" key="10">
    <source>
        <dbReference type="EMBL" id="UYU91389.1"/>
    </source>
</evidence>
<accession>A0A0P0FH80</accession>
<dbReference type="GO" id="GO:0016829">
    <property type="term" value="F:lyase activity"/>
    <property type="evidence" value="ECO:0007669"/>
    <property type="project" value="UniProtKB-KW"/>
</dbReference>
<evidence type="ECO:0000256" key="1">
    <source>
        <dbReference type="ARBA" id="ARBA00022729"/>
    </source>
</evidence>
<dbReference type="InterPro" id="IPR008929">
    <property type="entry name" value="Chondroitin_lyas"/>
</dbReference>
<dbReference type="RefSeq" id="WP_008766732.1">
    <property type="nucleotide sequence ID" value="NZ_BAABXH010000002.1"/>
</dbReference>
<reference evidence="7" key="4">
    <citation type="submission" date="2022-10" db="EMBL/GenBank/DDBJ databases">
        <title>Human gut microbiome strain richness.</title>
        <authorList>
            <person name="Chen-Liaw A."/>
        </authorList>
    </citation>
    <scope>NUCLEOTIDE SEQUENCE</scope>
    <source>
        <strain evidence="7">1001283st1_A3_1001283B150304_161114</strain>
    </source>
</reference>
<dbReference type="PROSITE" id="PS51257">
    <property type="entry name" value="PROKAR_LIPOPROTEIN"/>
    <property type="match status" value="1"/>
</dbReference>
<evidence type="ECO:0000313" key="13">
    <source>
        <dbReference type="Proteomes" id="UP000440614"/>
    </source>
</evidence>
<proteinExistence type="predicted"/>
<dbReference type="InterPro" id="IPR008397">
    <property type="entry name" value="Alginate_lyase_dom"/>
</dbReference>
<evidence type="ECO:0000313" key="14">
    <source>
        <dbReference type="Proteomes" id="UP001156218"/>
    </source>
</evidence>
<feature type="domain" description="Alginate lyase" evidence="4">
    <location>
        <begin position="87"/>
        <end position="285"/>
    </location>
</feature>
<reference evidence="12 13" key="2">
    <citation type="journal article" date="2019" name="Nat. Med.">
        <title>A library of human gut bacterial isolates paired with longitudinal multiomics data enables mechanistic microbiome research.</title>
        <authorList>
            <person name="Poyet M."/>
            <person name="Groussin M."/>
            <person name="Gibbons S.M."/>
            <person name="Avila-Pacheco J."/>
            <person name="Jiang X."/>
            <person name="Kearney S.M."/>
            <person name="Perrotta A.R."/>
            <person name="Berdy B."/>
            <person name="Zhao S."/>
            <person name="Lieberman T.D."/>
            <person name="Swanson P.K."/>
            <person name="Smith M."/>
            <person name="Roesemann S."/>
            <person name="Alexander J.E."/>
            <person name="Rich S.A."/>
            <person name="Livny J."/>
            <person name="Vlamakis H."/>
            <person name="Clish C."/>
            <person name="Bullock K."/>
            <person name="Deik A."/>
            <person name="Scott J."/>
            <person name="Pierce K.A."/>
            <person name="Xavier R.J."/>
            <person name="Alm E.J."/>
        </authorList>
    </citation>
    <scope>NUCLEOTIDE SEQUENCE [LARGE SCALE GENOMIC DNA]</scope>
    <source>
        <strain evidence="6 12">BIOML-A162</strain>
        <strain evidence="5 13">BIOML-A188</strain>
    </source>
</reference>
<dbReference type="EMBL" id="WCRY01000002">
    <property type="protein sequence ID" value="KAB4486878.1"/>
    <property type="molecule type" value="Genomic_DNA"/>
</dbReference>
<dbReference type="GeneID" id="60926109"/>
<evidence type="ECO:0000256" key="2">
    <source>
        <dbReference type="ARBA" id="ARBA00023239"/>
    </source>
</evidence>
<dbReference type="EMBL" id="QSJP01000001">
    <property type="protein sequence ID" value="RHD91749.1"/>
    <property type="molecule type" value="Genomic_DNA"/>
</dbReference>
<feature type="signal peptide" evidence="3">
    <location>
        <begin position="1"/>
        <end position="23"/>
    </location>
</feature>
<protein>
    <submittedName>
        <fullName evidence="7">Alginate lyase family protein</fullName>
    </submittedName>
</protein>
<dbReference type="KEGG" id="btho:Btheta7330_03220"/>
<dbReference type="OMA" id="GHAMLDF"/>
<keyword evidence="2 7" id="KW-0456">Lyase</keyword>
<accession>C6IQX2</accession>
<dbReference type="EMBL" id="WCSY01000003">
    <property type="protein sequence ID" value="KAB4315161.1"/>
    <property type="molecule type" value="Genomic_DNA"/>
</dbReference>
<organism evidence="8 11">
    <name type="scientific">Bacteroides thetaiotaomicron</name>
    <dbReference type="NCBI Taxonomy" id="818"/>
    <lineage>
        <taxon>Bacteria</taxon>
        <taxon>Pseudomonadati</taxon>
        <taxon>Bacteroidota</taxon>
        <taxon>Bacteroidia</taxon>
        <taxon>Bacteroidales</taxon>
        <taxon>Bacteroidaceae</taxon>
        <taxon>Bacteroides</taxon>
    </lineage>
</organism>
<evidence type="ECO:0000313" key="5">
    <source>
        <dbReference type="EMBL" id="KAB4315161.1"/>
    </source>
</evidence>
<reference evidence="9 14" key="3">
    <citation type="submission" date="2021-06" db="EMBL/GenBank/DDBJ databases">
        <title>Interrogation of the integrated mobile genetic elements in gut-associated Bacteroides with a consensus prediction approach.</title>
        <authorList>
            <person name="Campbell D.E."/>
            <person name="Leigh J.R."/>
            <person name="Kim T."/>
            <person name="England W."/>
            <person name="Whitaker R.J."/>
            <person name="Degnan P.H."/>
        </authorList>
    </citation>
    <scope>NUCLEOTIDE SEQUENCE</scope>
    <source>
        <strain evidence="10">VPI-3443</strain>
        <strain evidence="9 14">WAL8669</strain>
    </source>
</reference>
<dbReference type="EMBL" id="JAQNVG010000035">
    <property type="protein sequence ID" value="MDC2237765.1"/>
    <property type="molecule type" value="Genomic_DNA"/>
</dbReference>
<keyword evidence="1 3" id="KW-0732">Signal</keyword>
<dbReference type="Proteomes" id="UP001156218">
    <property type="component" value="Chromosome"/>
</dbReference>
<dbReference type="Proteomes" id="UP001217776">
    <property type="component" value="Unassembled WGS sequence"/>
</dbReference>
<dbReference type="Proteomes" id="UP001162960">
    <property type="component" value="Chromosome"/>
</dbReference>
<dbReference type="EMBL" id="CP083680">
    <property type="protein sequence ID" value="UYU64588.1"/>
    <property type="molecule type" value="Genomic_DNA"/>
</dbReference>
<evidence type="ECO:0000313" key="6">
    <source>
        <dbReference type="EMBL" id="KAB4486878.1"/>
    </source>
</evidence>
<evidence type="ECO:0000259" key="4">
    <source>
        <dbReference type="Pfam" id="PF05426"/>
    </source>
</evidence>
<sequence>MKTKYISLFFSFVIAFGMMSCSSEIPNGDTSKFSDLKSPEEDMVKKDYLPLKHPCMLHTQADIDRVKSNLTRSPWKDAYAQLEASDYAQSSYTEKTSALLDGYLKRMDKNNWSGKYPDYSNYTSCMYDAAAAYQLALRYQLSGNTVFADAAVKLFNAWATNCKGILRMEGYTNNIPDPNLYLIPIQAHQWANAAELLRDYNGWDRNDFEKFKTWMKDTFYSVSNMFLKNHNGGQGNMHYWLNWDLAQMTSILSIGILCDDNVLINQAIVYFKNEEGRYKEAGNIKNAVPFLHQDPDSDEILGQCEESGRDQGHATLCVSLMGAFCQMAYSIGEDLFAFDNYRAVAMAEYVGKYNLIKDEAFNKGTLVGDDFVYDSNSFPYTSYSNPSYTNTTISTDQRGTKRPAWELFYGYCKAKGISSIYSGKWAEQMRPDGGGGNYGPNSGGFDQLGFGTLMYYRE</sequence>